<keyword evidence="9" id="KW-1185">Reference proteome</keyword>
<dbReference type="PANTHER" id="PTHR12992:SF11">
    <property type="entry name" value="MITOCHONDRIAL COENZYME A DIPHOSPHATASE NUDT8"/>
    <property type="match status" value="1"/>
</dbReference>
<dbReference type="STRING" id="483547.GSUB_01570"/>
<evidence type="ECO:0000256" key="3">
    <source>
        <dbReference type="ARBA" id="ARBA00022723"/>
    </source>
</evidence>
<evidence type="ECO:0000256" key="1">
    <source>
        <dbReference type="ARBA" id="ARBA00001936"/>
    </source>
</evidence>
<dbReference type="PANTHER" id="PTHR12992">
    <property type="entry name" value="NUDIX HYDROLASE"/>
    <property type="match status" value="1"/>
</dbReference>
<dbReference type="PROSITE" id="PS51462">
    <property type="entry name" value="NUDIX"/>
    <property type="match status" value="1"/>
</dbReference>
<dbReference type="InterPro" id="IPR015797">
    <property type="entry name" value="NUDIX_hydrolase-like_dom_sf"/>
</dbReference>
<evidence type="ECO:0000313" key="9">
    <source>
        <dbReference type="Proteomes" id="UP000035036"/>
    </source>
</evidence>
<dbReference type="Gene3D" id="3.90.79.10">
    <property type="entry name" value="Nucleoside Triphosphate Pyrophosphohydrolase"/>
    <property type="match status" value="1"/>
</dbReference>
<dbReference type="CDD" id="cd03426">
    <property type="entry name" value="NUDIX_CoAse_Nudt7"/>
    <property type="match status" value="1"/>
</dbReference>
<dbReference type="KEGG" id="gsb:GSUB_01570"/>
<dbReference type="Proteomes" id="UP000035036">
    <property type="component" value="Chromosome"/>
</dbReference>
<evidence type="ECO:0000313" key="8">
    <source>
        <dbReference type="EMBL" id="AJF05527.1"/>
    </source>
</evidence>
<gene>
    <name evidence="8" type="ORF">GSUB_01570</name>
</gene>
<dbReference type="NCBIfam" id="NF007980">
    <property type="entry name" value="PRK10707.1"/>
    <property type="match status" value="1"/>
</dbReference>
<keyword evidence="6" id="KW-0464">Manganese</keyword>
<dbReference type="InterPro" id="IPR045121">
    <property type="entry name" value="CoAse"/>
</dbReference>
<evidence type="ECO:0000256" key="4">
    <source>
        <dbReference type="ARBA" id="ARBA00022801"/>
    </source>
</evidence>
<dbReference type="Pfam" id="PF00293">
    <property type="entry name" value="NUDIX"/>
    <property type="match status" value="1"/>
</dbReference>
<comment type="cofactor">
    <cofactor evidence="1">
        <name>Mn(2+)</name>
        <dbReference type="ChEBI" id="CHEBI:29035"/>
    </cofactor>
</comment>
<sequence length="189" mass="22042">MNLDPGRVRQALARQEPRRLPPEDLRPAAVLVPLYNREGEDYVLFTRRTDRLRHHRGEISFPGGRREPDDCDLVTTALRETREELGIAPDDVRVLGRLDDFFSVYGYHVTPYVGFFPWPYSFQADPGEIAEIIEVPLARFRDPAIHRQEDWRHRGRVHPVDFYSVDQHEIWGLTAAILRQLLQRLGLAH</sequence>
<dbReference type="AlphaFoldDB" id="A0A0B5FBK8"/>
<evidence type="ECO:0000256" key="6">
    <source>
        <dbReference type="ARBA" id="ARBA00023211"/>
    </source>
</evidence>
<evidence type="ECO:0000256" key="2">
    <source>
        <dbReference type="ARBA" id="ARBA00001946"/>
    </source>
</evidence>
<keyword evidence="4" id="KW-0378">Hydrolase</keyword>
<proteinExistence type="predicted"/>
<name>A0A0B5FBK8_9BACT</name>
<dbReference type="InterPro" id="IPR000086">
    <property type="entry name" value="NUDIX_hydrolase_dom"/>
</dbReference>
<feature type="domain" description="Nudix hydrolase" evidence="7">
    <location>
        <begin position="25"/>
        <end position="163"/>
    </location>
</feature>
<dbReference type="RefSeq" id="WP_040198889.1">
    <property type="nucleotide sequence ID" value="NZ_CP010311.1"/>
</dbReference>
<evidence type="ECO:0000259" key="7">
    <source>
        <dbReference type="PROSITE" id="PS51462"/>
    </source>
</evidence>
<dbReference type="SUPFAM" id="SSF55811">
    <property type="entry name" value="Nudix"/>
    <property type="match status" value="1"/>
</dbReference>
<reference evidence="8 9" key="1">
    <citation type="journal article" date="2015" name="Genome Announc.">
        <title>Genomes of Geoalkalibacter ferrihydriticus Z-0531T and Geoalkalibacter subterraneus Red1T, Two Haloalkaliphilic Metal-Reducing Deltaproteobacteria.</title>
        <authorList>
            <person name="Badalamenti J.P."/>
            <person name="Krajmalnik-Brown R."/>
            <person name="Torres C.I."/>
            <person name="Bond D.R."/>
        </authorList>
    </citation>
    <scope>NUCLEOTIDE SEQUENCE [LARGE SCALE GENOMIC DNA]</scope>
    <source>
        <strain evidence="8 9">Red1</strain>
    </source>
</reference>
<keyword evidence="5" id="KW-0460">Magnesium</keyword>
<protein>
    <recommendedName>
        <fullName evidence="7">Nudix hydrolase domain-containing protein</fullName>
    </recommendedName>
</protein>
<evidence type="ECO:0000256" key="5">
    <source>
        <dbReference type="ARBA" id="ARBA00022842"/>
    </source>
</evidence>
<dbReference type="HOGENOM" id="CLU_040940_5_2_7"/>
<accession>A0A0B5FBK8</accession>
<keyword evidence="3" id="KW-0479">Metal-binding</keyword>
<organism evidence="8 9">
    <name type="scientific">Geoalkalibacter subterraneus</name>
    <dbReference type="NCBI Taxonomy" id="483547"/>
    <lineage>
        <taxon>Bacteria</taxon>
        <taxon>Pseudomonadati</taxon>
        <taxon>Thermodesulfobacteriota</taxon>
        <taxon>Desulfuromonadia</taxon>
        <taxon>Desulfuromonadales</taxon>
        <taxon>Geoalkalibacteraceae</taxon>
        <taxon>Geoalkalibacter</taxon>
    </lineage>
</organism>
<dbReference type="GO" id="GO:0046872">
    <property type="term" value="F:metal ion binding"/>
    <property type="evidence" value="ECO:0007669"/>
    <property type="project" value="UniProtKB-KW"/>
</dbReference>
<dbReference type="GO" id="GO:0010945">
    <property type="term" value="F:coenzyme A diphosphatase activity"/>
    <property type="evidence" value="ECO:0007669"/>
    <property type="project" value="InterPro"/>
</dbReference>
<dbReference type="EMBL" id="CP010311">
    <property type="protein sequence ID" value="AJF05527.1"/>
    <property type="molecule type" value="Genomic_DNA"/>
</dbReference>
<comment type="cofactor">
    <cofactor evidence="2">
        <name>Mg(2+)</name>
        <dbReference type="ChEBI" id="CHEBI:18420"/>
    </cofactor>
</comment>
<dbReference type="OrthoDB" id="9802805at2"/>